<comment type="caution">
    <text evidence="2">The sequence shown here is derived from an EMBL/GenBank/DDBJ whole genome shotgun (WGS) entry which is preliminary data.</text>
</comment>
<proteinExistence type="inferred from homology"/>
<dbReference type="SUPFAM" id="SSF53067">
    <property type="entry name" value="Actin-like ATPase domain"/>
    <property type="match status" value="2"/>
</dbReference>
<dbReference type="PRINTS" id="PR00190">
    <property type="entry name" value="ACTIN"/>
</dbReference>
<accession>A0A9P5SRU0</accession>
<comment type="similarity">
    <text evidence="1">Belongs to the actin family.</text>
</comment>
<dbReference type="EMBL" id="JAAAUY010000120">
    <property type="protein sequence ID" value="KAF9335006.1"/>
    <property type="molecule type" value="Genomic_DNA"/>
</dbReference>
<reference evidence="2" key="1">
    <citation type="journal article" date="2020" name="Fungal Divers.">
        <title>Resolving the Mortierellaceae phylogeny through synthesis of multi-gene phylogenetics and phylogenomics.</title>
        <authorList>
            <person name="Vandepol N."/>
            <person name="Liber J."/>
            <person name="Desiro A."/>
            <person name="Na H."/>
            <person name="Kennedy M."/>
            <person name="Barry K."/>
            <person name="Grigoriev I.V."/>
            <person name="Miller A.N."/>
            <person name="O'Donnell K."/>
            <person name="Stajich J.E."/>
            <person name="Bonito G."/>
        </authorList>
    </citation>
    <scope>NUCLEOTIDE SEQUENCE</scope>
    <source>
        <strain evidence="2">NVP1</strain>
    </source>
</reference>
<dbReference type="Proteomes" id="UP000696485">
    <property type="component" value="Unassembled WGS sequence"/>
</dbReference>
<dbReference type="Gene3D" id="3.30.420.40">
    <property type="match status" value="2"/>
</dbReference>
<dbReference type="InterPro" id="IPR004000">
    <property type="entry name" value="Actin"/>
</dbReference>
<dbReference type="Gene3D" id="3.90.640.10">
    <property type="entry name" value="Actin, Chain A, domain 4"/>
    <property type="match status" value="1"/>
</dbReference>
<dbReference type="Pfam" id="PF00022">
    <property type="entry name" value="Actin"/>
    <property type="match status" value="2"/>
</dbReference>
<dbReference type="SMART" id="SM00268">
    <property type="entry name" value="ACTIN"/>
    <property type="match status" value="1"/>
</dbReference>
<organism evidence="2 3">
    <name type="scientific">Podila minutissima</name>
    <dbReference type="NCBI Taxonomy" id="64525"/>
    <lineage>
        <taxon>Eukaryota</taxon>
        <taxon>Fungi</taxon>
        <taxon>Fungi incertae sedis</taxon>
        <taxon>Mucoromycota</taxon>
        <taxon>Mortierellomycotina</taxon>
        <taxon>Mortierellomycetes</taxon>
        <taxon>Mortierellales</taxon>
        <taxon>Mortierellaceae</taxon>
        <taxon>Podila</taxon>
    </lineage>
</organism>
<name>A0A9P5SRU0_9FUNG</name>
<evidence type="ECO:0000313" key="3">
    <source>
        <dbReference type="Proteomes" id="UP000696485"/>
    </source>
</evidence>
<evidence type="ECO:0000256" key="1">
    <source>
        <dbReference type="RuleBase" id="RU000487"/>
    </source>
</evidence>
<gene>
    <name evidence="2" type="primary">ACT1_1</name>
    <name evidence="2" type="ORF">BG006_001093</name>
</gene>
<dbReference type="AlphaFoldDB" id="A0A9P5SRU0"/>
<sequence length="226" mass="25072">MNREKSAGIFFETFGVPAFNIEKQALLSLFASGYSTGLAVQSGEGVTKIVPVVEGNIDKNAIMVFDVVSRTITEVLAKKMKNRGVTDGTVSKDYKLPDGQVIHLGMERFEVTEVLFDPKLLNLSVDGIHKKVHDSLSKLEDDERKDVTNGIFLGGGNTLLNGIETRLKTELSQLGIEAEIRAPAERKFSTWIGGSMRTALSVYQHLWILREQYDEYGANITNTKKF</sequence>
<keyword evidence="3" id="KW-1185">Reference proteome</keyword>
<protein>
    <submittedName>
        <fullName evidence="2">Actin</fullName>
    </submittedName>
</protein>
<dbReference type="InterPro" id="IPR043129">
    <property type="entry name" value="ATPase_NBD"/>
</dbReference>
<dbReference type="PANTHER" id="PTHR11937">
    <property type="entry name" value="ACTIN"/>
    <property type="match status" value="1"/>
</dbReference>
<evidence type="ECO:0000313" key="2">
    <source>
        <dbReference type="EMBL" id="KAF9335006.1"/>
    </source>
</evidence>